<dbReference type="GO" id="GO:0000813">
    <property type="term" value="C:ESCRT I complex"/>
    <property type="evidence" value="ECO:0007669"/>
    <property type="project" value="TreeGrafter"/>
</dbReference>
<dbReference type="STRING" id="3750.A0A498I1G9"/>
<dbReference type="Proteomes" id="UP000290289">
    <property type="component" value="Chromosome 14"/>
</dbReference>
<dbReference type="InterPro" id="IPR029012">
    <property type="entry name" value="Helix_hairpin_bin_sf"/>
</dbReference>
<feature type="domain" description="VPS37 C-terminal" evidence="8">
    <location>
        <begin position="1"/>
        <end position="54"/>
    </location>
</feature>
<evidence type="ECO:0000259" key="8">
    <source>
        <dbReference type="PROSITE" id="PS51314"/>
    </source>
</evidence>
<comment type="similarity">
    <text evidence="2">Belongs to the VPS37 family.</text>
</comment>
<evidence type="ECO:0000313" key="9">
    <source>
        <dbReference type="EMBL" id="RXH76960.1"/>
    </source>
</evidence>
<keyword evidence="5 6" id="KW-0653">Protein transport</keyword>
<dbReference type="EMBL" id="RDQH01000340">
    <property type="protein sequence ID" value="RXH76960.1"/>
    <property type="molecule type" value="Genomic_DNA"/>
</dbReference>
<sequence>MNTTEEESEALHQQFLDKEGDLGTFVEKYKKLRTTYHKRALVHLAAKTSSIGILGSKVWVMEDQSANSVASTQLVSYSGNPRECDEHTSKSKVKEGRRSKV</sequence>
<organism evidence="9 10">
    <name type="scientific">Malus domestica</name>
    <name type="common">Apple</name>
    <name type="synonym">Pyrus malus</name>
    <dbReference type="NCBI Taxonomy" id="3750"/>
    <lineage>
        <taxon>Eukaryota</taxon>
        <taxon>Viridiplantae</taxon>
        <taxon>Streptophyta</taxon>
        <taxon>Embryophyta</taxon>
        <taxon>Tracheophyta</taxon>
        <taxon>Spermatophyta</taxon>
        <taxon>Magnoliopsida</taxon>
        <taxon>eudicotyledons</taxon>
        <taxon>Gunneridae</taxon>
        <taxon>Pentapetalae</taxon>
        <taxon>rosids</taxon>
        <taxon>fabids</taxon>
        <taxon>Rosales</taxon>
        <taxon>Rosaceae</taxon>
        <taxon>Amygdaloideae</taxon>
        <taxon>Maleae</taxon>
        <taxon>Malus</taxon>
    </lineage>
</organism>
<comment type="subcellular location">
    <subcellularLocation>
        <location evidence="1">Endosome</location>
    </subcellularLocation>
</comment>
<keyword evidence="4" id="KW-0967">Endosome</keyword>
<feature type="region of interest" description="Disordered" evidence="7">
    <location>
        <begin position="75"/>
        <end position="101"/>
    </location>
</feature>
<evidence type="ECO:0000256" key="6">
    <source>
        <dbReference type="PROSITE-ProRule" id="PRU00646"/>
    </source>
</evidence>
<dbReference type="SUPFAM" id="SSF140111">
    <property type="entry name" value="Endosomal sorting complex assembly domain"/>
    <property type="match status" value="1"/>
</dbReference>
<proteinExistence type="inferred from homology"/>
<evidence type="ECO:0000256" key="4">
    <source>
        <dbReference type="ARBA" id="ARBA00022753"/>
    </source>
</evidence>
<evidence type="ECO:0000256" key="3">
    <source>
        <dbReference type="ARBA" id="ARBA00022448"/>
    </source>
</evidence>
<dbReference type="Gene3D" id="1.10.287.660">
    <property type="entry name" value="Helix hairpin bin"/>
    <property type="match status" value="1"/>
</dbReference>
<keyword evidence="3 6" id="KW-0813">Transport</keyword>
<evidence type="ECO:0000256" key="2">
    <source>
        <dbReference type="ARBA" id="ARBA00007617"/>
    </source>
</evidence>
<dbReference type="PANTHER" id="PTHR13678:SF2">
    <property type="entry name" value="VACUOLAR PROTEIN SORTING-ASSOCIATED PROTEIN 37A"/>
    <property type="match status" value="1"/>
</dbReference>
<dbReference type="GO" id="GO:0006623">
    <property type="term" value="P:protein targeting to vacuole"/>
    <property type="evidence" value="ECO:0007669"/>
    <property type="project" value="TreeGrafter"/>
</dbReference>
<evidence type="ECO:0000313" key="10">
    <source>
        <dbReference type="Proteomes" id="UP000290289"/>
    </source>
</evidence>
<feature type="compositionally biased region" description="Basic and acidic residues" evidence="7">
    <location>
        <begin position="82"/>
        <end position="101"/>
    </location>
</feature>
<dbReference type="InterPro" id="IPR009851">
    <property type="entry name" value="Mod_r"/>
</dbReference>
<name>A0A498I1G9_MALDO</name>
<gene>
    <name evidence="9" type="ORF">DVH24_019848</name>
</gene>
<protein>
    <recommendedName>
        <fullName evidence="8">VPS37 C-terminal domain-containing protein</fullName>
    </recommendedName>
</protein>
<dbReference type="AlphaFoldDB" id="A0A498I1G9"/>
<dbReference type="Pfam" id="PF07200">
    <property type="entry name" value="Mod_r"/>
    <property type="match status" value="1"/>
</dbReference>
<evidence type="ECO:0000256" key="1">
    <source>
        <dbReference type="ARBA" id="ARBA00004177"/>
    </source>
</evidence>
<dbReference type="InterPro" id="IPR037202">
    <property type="entry name" value="ESCRT_assembly_dom"/>
</dbReference>
<dbReference type="PROSITE" id="PS51314">
    <property type="entry name" value="VPS37_C"/>
    <property type="match status" value="1"/>
</dbReference>
<comment type="caution">
    <text evidence="9">The sequence shown here is derived from an EMBL/GenBank/DDBJ whole genome shotgun (WGS) entry which is preliminary data.</text>
</comment>
<reference evidence="9 10" key="1">
    <citation type="submission" date="2018-10" db="EMBL/GenBank/DDBJ databases">
        <title>A high-quality apple genome assembly.</title>
        <authorList>
            <person name="Hu J."/>
        </authorList>
    </citation>
    <scope>NUCLEOTIDE SEQUENCE [LARGE SCALE GENOMIC DNA]</scope>
    <source>
        <strain evidence="10">cv. HFTH1</strain>
        <tissue evidence="9">Young leaf</tissue>
    </source>
</reference>
<evidence type="ECO:0000256" key="5">
    <source>
        <dbReference type="ARBA" id="ARBA00022927"/>
    </source>
</evidence>
<dbReference type="PANTHER" id="PTHR13678">
    <property type="entry name" value="VACUOLAR PROTEIN SORTING-ASSOCIATED PROTEIN 37"/>
    <property type="match status" value="1"/>
</dbReference>
<dbReference type="GO" id="GO:0006612">
    <property type="term" value="P:protein targeting to membrane"/>
    <property type="evidence" value="ECO:0007669"/>
    <property type="project" value="TreeGrafter"/>
</dbReference>
<evidence type="ECO:0000256" key="7">
    <source>
        <dbReference type="SAM" id="MobiDB-lite"/>
    </source>
</evidence>
<dbReference type="GO" id="GO:0043162">
    <property type="term" value="P:ubiquitin-dependent protein catabolic process via the multivesicular body sorting pathway"/>
    <property type="evidence" value="ECO:0007669"/>
    <property type="project" value="TreeGrafter"/>
</dbReference>
<keyword evidence="10" id="KW-1185">Reference proteome</keyword>
<accession>A0A498I1G9</accession>